<dbReference type="InterPro" id="IPR029058">
    <property type="entry name" value="AB_hydrolase_fold"/>
</dbReference>
<dbReference type="Proteomes" id="UP000239415">
    <property type="component" value="Unassembled WGS sequence"/>
</dbReference>
<proteinExistence type="predicted"/>
<dbReference type="Gene3D" id="3.40.50.1820">
    <property type="entry name" value="alpha/beta hydrolase"/>
    <property type="match status" value="1"/>
</dbReference>
<keyword evidence="3" id="KW-0031">Aminopeptidase</keyword>
<feature type="domain" description="Peptidase S9 prolyl oligopeptidase catalytic" evidence="2">
    <location>
        <begin position="419"/>
        <end position="634"/>
    </location>
</feature>
<protein>
    <submittedName>
        <fullName evidence="3">Dipeptidyl aminopeptidase/acylaminoacyl peptidase</fullName>
    </submittedName>
</protein>
<dbReference type="RefSeq" id="WP_106317994.1">
    <property type="nucleotide sequence ID" value="NZ_BOMO01000022.1"/>
</dbReference>
<dbReference type="SUPFAM" id="SSF53474">
    <property type="entry name" value="alpha/beta-Hydrolases"/>
    <property type="match status" value="1"/>
</dbReference>
<dbReference type="GO" id="GO:0006508">
    <property type="term" value="P:proteolysis"/>
    <property type="evidence" value="ECO:0007669"/>
    <property type="project" value="InterPro"/>
</dbReference>
<dbReference type="PANTHER" id="PTHR42776">
    <property type="entry name" value="SERINE PEPTIDASE S9 FAMILY MEMBER"/>
    <property type="match status" value="1"/>
</dbReference>
<dbReference type="InterPro" id="IPR011042">
    <property type="entry name" value="6-blade_b-propeller_TolB-like"/>
</dbReference>
<dbReference type="AlphaFoldDB" id="A0A2T0KHP0"/>
<accession>A0A2T0KHP0</accession>
<dbReference type="SUPFAM" id="SSF82171">
    <property type="entry name" value="DPP6 N-terminal domain-like"/>
    <property type="match status" value="1"/>
</dbReference>
<dbReference type="InterPro" id="IPR001375">
    <property type="entry name" value="Peptidase_S9_cat"/>
</dbReference>
<dbReference type="EMBL" id="PVMZ01000004">
    <property type="protein sequence ID" value="PRX22950.1"/>
    <property type="molecule type" value="Genomic_DNA"/>
</dbReference>
<keyword evidence="3" id="KW-0645">Protease</keyword>
<reference evidence="3 4" key="1">
    <citation type="submission" date="2018-03" db="EMBL/GenBank/DDBJ databases">
        <title>Genomic Encyclopedia of Archaeal and Bacterial Type Strains, Phase II (KMG-II): from individual species to whole genera.</title>
        <authorList>
            <person name="Goeker M."/>
        </authorList>
    </citation>
    <scope>NUCLEOTIDE SEQUENCE [LARGE SCALE GENOMIC DNA]</scope>
    <source>
        <strain evidence="3 4">DSM 43146</strain>
    </source>
</reference>
<dbReference type="OrthoDB" id="128799at2"/>
<gene>
    <name evidence="3" type="ORF">CLV67_104478</name>
</gene>
<comment type="caution">
    <text evidence="3">The sequence shown here is derived from an EMBL/GenBank/DDBJ whole genome shotgun (WGS) entry which is preliminary data.</text>
</comment>
<name>A0A2T0KHP0_9ACTN</name>
<evidence type="ECO:0000256" key="1">
    <source>
        <dbReference type="ARBA" id="ARBA00022801"/>
    </source>
</evidence>
<keyword evidence="1" id="KW-0378">Hydrolase</keyword>
<evidence type="ECO:0000313" key="4">
    <source>
        <dbReference type="Proteomes" id="UP000239415"/>
    </source>
</evidence>
<dbReference type="PANTHER" id="PTHR42776:SF27">
    <property type="entry name" value="DIPEPTIDYL PEPTIDASE FAMILY MEMBER 6"/>
    <property type="match status" value="1"/>
</dbReference>
<dbReference type="GO" id="GO:0004252">
    <property type="term" value="F:serine-type endopeptidase activity"/>
    <property type="evidence" value="ECO:0007669"/>
    <property type="project" value="TreeGrafter"/>
</dbReference>
<keyword evidence="4" id="KW-1185">Reference proteome</keyword>
<evidence type="ECO:0000313" key="3">
    <source>
        <dbReference type="EMBL" id="PRX22950.1"/>
    </source>
</evidence>
<dbReference type="Pfam" id="PF00326">
    <property type="entry name" value="Peptidase_S9"/>
    <property type="match status" value="1"/>
</dbReference>
<dbReference type="GO" id="GO:0004177">
    <property type="term" value="F:aminopeptidase activity"/>
    <property type="evidence" value="ECO:0007669"/>
    <property type="project" value="UniProtKB-KW"/>
</dbReference>
<dbReference type="Gene3D" id="2.120.10.30">
    <property type="entry name" value="TolB, C-terminal domain"/>
    <property type="match status" value="1"/>
</dbReference>
<sequence length="639" mass="69762">MNKPTSGRPTARSIPVEEFFTDPAFANPSISPDGTRIAYLAPAHGRRNVWVRRVDEQHEDAVCVTHDARRGITTYYWPDDTRWLLYLQDTDGNEDWHLYRADLEAPDRAPVDLTPLPPGSRVFGADALPSHPGSMLVAMNKRPIAIDLFRIDVATGETTLHHEQADPGESVLLDHSGEPAFAARLAADGTLELSAIDRTSGERRLLRRLGGAEYPVGVQPQLVTPDGTGLLVGAYTGSDDLRLLRLDRETGAETVIAAVEGHSLDILGTMAPGVLPPTVFTSRRTGEVIAARFVGDRPRIEVLDDRFAEVYAELAALSDGVLGTLSSDLSEKRWIATFVHDRDPAVTWLYDHATRESRVLFRPYPHLDPADLAAMEPVRFTARDGLPLHGFLTLPPGTAREALPLVLLVHGGPWLHDTWGFHPQAQLLANRGYAVLQVNFRGSTGYGRRHTTAAIGEFARAMHTDLIDAADWAVARGHADPARIGIMGGSYGGYAALMGAALEPGYFAAAVDYVGVSDLVGFLRNLPPFTRPYNVNSWYAYVGDPDDPAAEADMRSRSPIAMIDKITTPLLVAQGANDARVVQAEADGIVEPLRRRGVPVEHLFAADEGHGFDNTENQVRLHRAIERHFARYLGAGSPE</sequence>
<evidence type="ECO:0000259" key="2">
    <source>
        <dbReference type="Pfam" id="PF00326"/>
    </source>
</evidence>
<organism evidence="3 4">
    <name type="scientific">Actinoplanes italicus</name>
    <dbReference type="NCBI Taxonomy" id="113567"/>
    <lineage>
        <taxon>Bacteria</taxon>
        <taxon>Bacillati</taxon>
        <taxon>Actinomycetota</taxon>
        <taxon>Actinomycetes</taxon>
        <taxon>Micromonosporales</taxon>
        <taxon>Micromonosporaceae</taxon>
        <taxon>Actinoplanes</taxon>
    </lineage>
</organism>